<dbReference type="NCBIfam" id="NF037959">
    <property type="entry name" value="MFS_SpdSyn"/>
    <property type="match status" value="1"/>
</dbReference>
<feature type="transmembrane region" description="Helical" evidence="4">
    <location>
        <begin position="180"/>
        <end position="202"/>
    </location>
</feature>
<comment type="similarity">
    <text evidence="1">Belongs to the methyltransferase superfamily.</text>
</comment>
<sequence length="555" mass="63240">MSRRRQRKVQQQSSTSLLKETKENDDHISSITQLWTLPRTTLLLITPILTSTTLQISPRYIEPVYGNVFSSIYFLQTAFASILLGISIGIGFVIKSKENSPTIKDQKLAKTLIFGIDLCGIILALSPLNIKMLFGLSDMLGPYIGPHVTQLGLAYPTMFLLGFLNTIACASLSREQNLPVLRWVSYIAMHITITKTLTYVLYNVVDIGQTCHRLCYSGLIMALIGTLFKFLLQNYGEINLVEDIVQRHKILVETSLSFKLRFASFLLLPQIIIILLVIYNANFNPHCNSGMLQKTIVNGTEYTILARNESITGWIEVVEEIKPRNIRVMRVGHSLIGGIYRDTNDSVFGSFYFLEAVRLIKNRKKSEQERALQIGLGIGVSSKSLQDHNVLLDIVELDPVVYNFAVNYFGLEPKHNIYIQDGRKFINNAPSQYYDYVLHDVFTGGSVPSVLFSIEALEQIKRILKENGVLALVFFASDRSISFRNPTYEDFMDSAMREYMLGSFTQWSVDLTKFKNVTNIITDLRNPLDELQQLSAFEHWNVMRTIFPQEFWINF</sequence>
<dbReference type="GO" id="GO:0032259">
    <property type="term" value="P:methylation"/>
    <property type="evidence" value="ECO:0007669"/>
    <property type="project" value="UniProtKB-KW"/>
</dbReference>
<dbReference type="InterPro" id="IPR029063">
    <property type="entry name" value="SAM-dependent_MTases_sf"/>
</dbReference>
<evidence type="ECO:0000256" key="3">
    <source>
        <dbReference type="ARBA" id="ARBA00022679"/>
    </source>
</evidence>
<evidence type="ECO:0000256" key="4">
    <source>
        <dbReference type="SAM" id="Phobius"/>
    </source>
</evidence>
<dbReference type="PANTHER" id="PTHR12176:SF59">
    <property type="entry name" value="METHYLTRANSFERASE DOMAIN-CONTAINING PROTEIN-RELATED"/>
    <property type="match status" value="1"/>
</dbReference>
<dbReference type="InterPro" id="IPR051419">
    <property type="entry name" value="Lys/N-term_MeTrsfase_sf"/>
</dbReference>
<feature type="transmembrane region" description="Helical" evidence="4">
    <location>
        <begin position="214"/>
        <end position="232"/>
    </location>
</feature>
<dbReference type="Gene3D" id="3.40.50.150">
    <property type="entry name" value="Vaccinia Virus protein VP39"/>
    <property type="match status" value="1"/>
</dbReference>
<dbReference type="CDD" id="cd02440">
    <property type="entry name" value="AdoMet_MTases"/>
    <property type="match status" value="1"/>
</dbReference>
<dbReference type="PANTHER" id="PTHR12176">
    <property type="entry name" value="SAM-DEPENDENT METHYLTRANSFERASE SUPERFAMILY PROTEIN"/>
    <property type="match status" value="1"/>
</dbReference>
<dbReference type="OrthoDB" id="2016285at2759"/>
<keyword evidence="6" id="KW-1185">Reference proteome</keyword>
<feature type="transmembrane region" description="Helical" evidence="4">
    <location>
        <begin position="42"/>
        <end position="61"/>
    </location>
</feature>
<evidence type="ECO:0000313" key="5">
    <source>
        <dbReference type="EMBL" id="CAI2174102.1"/>
    </source>
</evidence>
<keyword evidence="4" id="KW-0472">Membrane</keyword>
<organism evidence="5 6">
    <name type="scientific">Funneliformis geosporum</name>
    <dbReference type="NCBI Taxonomy" id="1117311"/>
    <lineage>
        <taxon>Eukaryota</taxon>
        <taxon>Fungi</taxon>
        <taxon>Fungi incertae sedis</taxon>
        <taxon>Mucoromycota</taxon>
        <taxon>Glomeromycotina</taxon>
        <taxon>Glomeromycetes</taxon>
        <taxon>Glomerales</taxon>
        <taxon>Glomeraceae</taxon>
        <taxon>Funneliformis</taxon>
    </lineage>
</organism>
<reference evidence="5" key="1">
    <citation type="submission" date="2022-08" db="EMBL/GenBank/DDBJ databases">
        <authorList>
            <person name="Kallberg Y."/>
            <person name="Tangrot J."/>
            <person name="Rosling A."/>
        </authorList>
    </citation>
    <scope>NUCLEOTIDE SEQUENCE</scope>
    <source>
        <strain evidence="5">Wild A</strain>
    </source>
</reference>
<dbReference type="AlphaFoldDB" id="A0A9W4SMW8"/>
<dbReference type="SUPFAM" id="SSF53335">
    <property type="entry name" value="S-adenosyl-L-methionine-dependent methyltransferases"/>
    <property type="match status" value="1"/>
</dbReference>
<dbReference type="EMBL" id="CAMKVN010001161">
    <property type="protein sequence ID" value="CAI2174102.1"/>
    <property type="molecule type" value="Genomic_DNA"/>
</dbReference>
<keyword evidence="4" id="KW-1133">Transmembrane helix</keyword>
<dbReference type="Pfam" id="PF01564">
    <property type="entry name" value="Spermine_synth"/>
    <property type="match status" value="1"/>
</dbReference>
<feature type="transmembrane region" description="Helical" evidence="4">
    <location>
        <begin position="73"/>
        <end position="94"/>
    </location>
</feature>
<evidence type="ECO:0000256" key="2">
    <source>
        <dbReference type="ARBA" id="ARBA00022603"/>
    </source>
</evidence>
<accession>A0A9W4SMW8</accession>
<name>A0A9W4SMW8_9GLOM</name>
<dbReference type="Proteomes" id="UP001153678">
    <property type="component" value="Unassembled WGS sequence"/>
</dbReference>
<proteinExistence type="inferred from homology"/>
<feature type="transmembrane region" description="Helical" evidence="4">
    <location>
        <begin position="154"/>
        <end position="173"/>
    </location>
</feature>
<protein>
    <submittedName>
        <fullName evidence="5">15349_t:CDS:1</fullName>
    </submittedName>
</protein>
<dbReference type="GO" id="GO:0008168">
    <property type="term" value="F:methyltransferase activity"/>
    <property type="evidence" value="ECO:0007669"/>
    <property type="project" value="UniProtKB-KW"/>
</dbReference>
<keyword evidence="2" id="KW-0489">Methyltransferase</keyword>
<feature type="transmembrane region" description="Helical" evidence="4">
    <location>
        <begin position="114"/>
        <end position="134"/>
    </location>
</feature>
<comment type="caution">
    <text evidence="5">The sequence shown here is derived from an EMBL/GenBank/DDBJ whole genome shotgun (WGS) entry which is preliminary data.</text>
</comment>
<feature type="transmembrane region" description="Helical" evidence="4">
    <location>
        <begin position="260"/>
        <end position="279"/>
    </location>
</feature>
<evidence type="ECO:0000256" key="1">
    <source>
        <dbReference type="ARBA" id="ARBA00008361"/>
    </source>
</evidence>
<keyword evidence="4" id="KW-0812">Transmembrane</keyword>
<evidence type="ECO:0000313" key="6">
    <source>
        <dbReference type="Proteomes" id="UP001153678"/>
    </source>
</evidence>
<gene>
    <name evidence="5" type="ORF">FWILDA_LOCUS6422</name>
</gene>
<keyword evidence="3" id="KW-0808">Transferase</keyword>